<evidence type="ECO:0000259" key="4">
    <source>
        <dbReference type="Pfam" id="PF24466"/>
    </source>
</evidence>
<proteinExistence type="predicted"/>
<sequence length="1551" mass="178966">MSGGPESVQGGNVESQSSNLSQGVRRRTRSEFEGETDYSSATRRRLEEIHRPQWTMSSSVEDILLEGSTNRTDMKLNEFLRSKLGGTAAVGEDYNVTMEAFVQEPDAYVKDQQLLEEILNLTAYQTLKILLEAINKLHHEGVFFLDQWRDYEGKDTVTPVARRKLNRVLTQVLTEKRREAEERARRDEQQIMFNLTLSIEDVLFQGRVRVMEIKLNDFLTMKFDGRGILRANRNVLLRDFFGDPTRYIRDAGVLNEIQASYAYAEMEGAVRDEMGLKEDVRRLHHENGVLSLEQWRDYEGKDTVTQLAREKLNRVLTQVLTEERREAEERARRDEQQIMFNLALSIEDVLFQGRVRVMEIKLNDFLTMEFDGRGVVDTNRSVLLKEFFRDPTSYIRDAGVLNEIQASYAYAEMEGAVRDEMGLKEDVRRLHHENGVLSLEQWRDYEGKDTVTQLAREKLNRVLTQVLTEERREAEERARRDEQQIMFNLALSIEDVLFQGRVRVMEIKLNDFLTMKFDGRGILRANRNVLLRDFFGDPTRYIRDAGVLNEIQASYAYAEMEGAVRDEMGLKEDVRRLHHENGVLSLEQWRDYEGKDTVTQLAREKLNRVLTQVLTEERREAEERARRDEQQIMFNLALSIEDVLFQGRVRVMEIKLNDFLTMKFDGRGILRANRNVLLRDFFGDPTRYIRDAGVLNEIQASDAYAEMEGAVRDEMDLKEVVRRLHHEGVYSLEQWRDYEGKDTVTQLAREKLNRVLTQVLTEERREAEERARRDEQQIMFNLALSIEDVLFQGRARVMEIKLNDFLTMKFDGRGVVDTNRSVLLKEFFRDPTSYIRDAGVLNEIQASYAYAEMEGAVRDEMGLKEDVRRLHHENGVLSLEQWRDYEGKDTVTPLAKGKLNRVLTQVLTEERREAEERARRDQQQIMFNLTLSIEDVLFQGRARVMEIKLNDFLTMEFDGRGVVDTNRSVLLKEFFRDPTRYIRDAGVLNEIQASDAYLRAVKAVREEMDMEEDLTKLHYNHLSTLFGWSLATAEIRASVHEITKSFLDPALEEARKPTTTIAPIKMEGLYESVYNASWHHVVEVPGGEGTQTGIGMYVREGKPPQSWTYTAVGNTLEKDGSLEQSGAARPRLMVLTSDDGWPYTMNGPHRAGIDLCVNCEVERVWQIVKRGLSKWFNNFHLTLNPSPVPHLLVGTPGIGKSMNAGSYLLYQLLHYDIKKLQVVVHCFGDTAYVFDKTIQTVTKYMGNKTSKSVLGGLWQRGMKGYIIYDVAKKGTPPDTDIAPCKGWGMIVVSSPNLDNFSEWEKQSESVQIVMNCPEKDDVKAMCVWMKHNRQLPEEEADYWKKVEVRMDNLGPLLRYVFDQSKYKSRLDSCESIVDEMTLPDTNYYSVLGTGKMCDGSHVSHKLVKVVRVRGNGHSELPLNALISSHLAELTLCKLAELMVPNDFNLLILAIKDDLISKALEDHSLFAFLSAAFVNAIIPKLTELKVEKNAPPHRCALRVYPHERPLKPCLLECLENLKKKINIECRVLYKPVAQNFPLVDAFFFSSWN</sequence>
<feature type="region of interest" description="Disordered" evidence="1">
    <location>
        <begin position="1"/>
        <end position="44"/>
    </location>
</feature>
<feature type="domain" description="DUF7578" evidence="4">
    <location>
        <begin position="650"/>
        <end position="714"/>
    </location>
</feature>
<dbReference type="Pfam" id="PF07999">
    <property type="entry name" value="RHSP"/>
    <property type="match status" value="1"/>
</dbReference>
<evidence type="ECO:0008006" key="7">
    <source>
        <dbReference type="Google" id="ProtNLM"/>
    </source>
</evidence>
<feature type="domain" description="Retrotransposon hot spot protein,C-terminal" evidence="2">
    <location>
        <begin position="1191"/>
        <end position="1488"/>
    </location>
</feature>
<feature type="domain" description="Retrotransposon hot spot protein N-terminal" evidence="3">
    <location>
        <begin position="1070"/>
        <end position="1177"/>
    </location>
</feature>
<dbReference type="InterPro" id="IPR046835">
    <property type="entry name" value="RHS_N"/>
</dbReference>
<comment type="caution">
    <text evidence="5">The sequence shown here is derived from an EMBL/GenBank/DDBJ whole genome shotgun (WGS) entry which is preliminary data.</text>
</comment>
<dbReference type="InterPro" id="IPR006518">
    <property type="entry name" value="Trypano_RHS"/>
</dbReference>
<feature type="domain" description="DUF7578" evidence="4">
    <location>
        <begin position="71"/>
        <end position="132"/>
    </location>
</feature>
<dbReference type="Pfam" id="PF20445">
    <property type="entry name" value="RHS_N"/>
    <property type="match status" value="1"/>
</dbReference>
<feature type="domain" description="DUF7578" evidence="4">
    <location>
        <begin position="796"/>
        <end position="860"/>
    </location>
</feature>
<feature type="domain" description="DUF7578" evidence="4">
    <location>
        <begin position="503"/>
        <end position="567"/>
    </location>
</feature>
<feature type="domain" description="DUF7578" evidence="4">
    <location>
        <begin position="356"/>
        <end position="420"/>
    </location>
</feature>
<dbReference type="InterPro" id="IPR046836">
    <property type="entry name" value="RHS_C"/>
</dbReference>
<name>A0A7J6XXB6_TRYCR</name>
<feature type="compositionally biased region" description="Polar residues" evidence="1">
    <location>
        <begin position="9"/>
        <end position="22"/>
    </location>
</feature>
<reference evidence="5 6" key="1">
    <citation type="journal article" date="2019" name="Genome Biol. Evol.">
        <title>Nanopore Sequencing Significantly Improves Genome Assembly of the Protozoan Parasite Trypanosoma cruzi.</title>
        <authorList>
            <person name="Diaz-Viraque F."/>
            <person name="Pita S."/>
            <person name="Greif G."/>
            <person name="de Souza R.C.M."/>
            <person name="Iraola G."/>
            <person name="Robello C."/>
        </authorList>
    </citation>
    <scope>NUCLEOTIDE SEQUENCE [LARGE SCALE GENOMIC DNA]</scope>
    <source>
        <strain evidence="5 6">Berenice</strain>
    </source>
</reference>
<evidence type="ECO:0000259" key="3">
    <source>
        <dbReference type="Pfam" id="PF20445"/>
    </source>
</evidence>
<gene>
    <name evidence="5" type="ORF">ECC02_008441</name>
</gene>
<feature type="domain" description="DUF7578" evidence="4">
    <location>
        <begin position="209"/>
        <end position="273"/>
    </location>
</feature>
<organism evidence="5 6">
    <name type="scientific">Trypanosoma cruzi</name>
    <dbReference type="NCBI Taxonomy" id="5693"/>
    <lineage>
        <taxon>Eukaryota</taxon>
        <taxon>Discoba</taxon>
        <taxon>Euglenozoa</taxon>
        <taxon>Kinetoplastea</taxon>
        <taxon>Metakinetoplastina</taxon>
        <taxon>Trypanosomatida</taxon>
        <taxon>Trypanosomatidae</taxon>
        <taxon>Trypanosoma</taxon>
        <taxon>Schizotrypanum</taxon>
    </lineage>
</organism>
<dbReference type="VEuPathDB" id="TriTrypDB:ECC02_008441"/>
<protein>
    <recommendedName>
        <fullName evidence="7">Retrotransposon hot spot (RHS) protein</fullName>
    </recommendedName>
</protein>
<dbReference type="NCBIfam" id="TIGR01631">
    <property type="entry name" value="Trypano_RHS"/>
    <property type="match status" value="2"/>
</dbReference>
<evidence type="ECO:0000313" key="6">
    <source>
        <dbReference type="Proteomes" id="UP000583944"/>
    </source>
</evidence>
<accession>A0A7J6XXB6</accession>
<dbReference type="InterPro" id="IPR052980">
    <property type="entry name" value="Crinkler_effector"/>
</dbReference>
<feature type="domain" description="DUF7578" evidence="4">
    <location>
        <begin position="943"/>
        <end position="1007"/>
    </location>
</feature>
<dbReference type="Proteomes" id="UP000583944">
    <property type="component" value="Unassembled WGS sequence"/>
</dbReference>
<dbReference type="EMBL" id="JABDHM010000090">
    <property type="protein sequence ID" value="KAF5218660.1"/>
    <property type="molecule type" value="Genomic_DNA"/>
</dbReference>
<evidence type="ECO:0000259" key="2">
    <source>
        <dbReference type="Pfam" id="PF07999"/>
    </source>
</evidence>
<dbReference type="InterPro" id="IPR056000">
    <property type="entry name" value="DUF7578"/>
</dbReference>
<dbReference type="PANTHER" id="PTHR33129">
    <property type="entry name" value="PROTEIN KINASE DOMAIN-CONTAINING PROTEIN-RELATED"/>
    <property type="match status" value="1"/>
</dbReference>
<dbReference type="VEuPathDB" id="TriTrypDB:BCY84_04699"/>
<dbReference type="Pfam" id="PF24466">
    <property type="entry name" value="DUF7578"/>
    <property type="match status" value="7"/>
</dbReference>
<dbReference type="PANTHER" id="PTHR33129:SF3">
    <property type="entry name" value="HOT SPOT (RHS) PROTEIN, PUTATIVE-RELATED"/>
    <property type="match status" value="1"/>
</dbReference>
<evidence type="ECO:0000256" key="1">
    <source>
        <dbReference type="SAM" id="MobiDB-lite"/>
    </source>
</evidence>
<evidence type="ECO:0000313" key="5">
    <source>
        <dbReference type="EMBL" id="KAF5218660.1"/>
    </source>
</evidence>